<dbReference type="PANTHER" id="PTHR23152:SF4">
    <property type="entry name" value="2-OXOADIPATE DEHYDROGENASE COMPLEX COMPONENT E1"/>
    <property type="match status" value="1"/>
</dbReference>
<evidence type="ECO:0000313" key="10">
    <source>
        <dbReference type="Proteomes" id="UP000192907"/>
    </source>
</evidence>
<name>A0A1Y6B6Q8_9BACT</name>
<dbReference type="Pfam" id="PF00676">
    <property type="entry name" value="E1_dh"/>
    <property type="match status" value="1"/>
</dbReference>
<evidence type="ECO:0000256" key="4">
    <source>
        <dbReference type="ARBA" id="ARBA00012280"/>
    </source>
</evidence>
<dbReference type="OrthoDB" id="5287108at2"/>
<evidence type="ECO:0000256" key="5">
    <source>
        <dbReference type="ARBA" id="ARBA00023002"/>
    </source>
</evidence>
<feature type="domain" description="Transketolase-like pyrimidine-binding" evidence="8">
    <location>
        <begin position="575"/>
        <end position="768"/>
    </location>
</feature>
<sequence>MKGVIDEGKFTFANGTNAAFVDGLYKDYRNDPNSVDETWRKFFEGYEFALSGKPQDGGGNGDDAEANVESYINLYRRLGHLNAHLNPLDDSPTVRESFAPEDHGLGDVDMKRLFHPSNLPVKAVTFGEVQSLLQETYCGNIGADFRDINEIESVRWFQDKMERCRNKPEVDTSTKKRVFEKLIHAEGFEKFLQDRYLGQKRFSVEGLEALIPLLDMIATEAKAANVDEVCMGMAHRGRLNVLANFMGKPYELMLKEFEGSEIDSYGIDGDVKYHMGFANNIKTMTGASLRVYLSPNPSHLEAVNPVVEGFAKARQVMLGDEQQKGVMPILIHGDASFIGQGLVAETLNLSELESYKTGGTIHVITNNQVGFTTNPDEGRSCHYSSDIAKIVRAPVLHVNADDPEAVIWTAQMAVAYRQKFQRDVVIDLIGYRRHGHNETDEPGFTQPQMYKKIKKHPTVLKIYGDKLVKEGVLTEDQVSSSMKEFRAKLQDCLNRVRGEKVEVLTTTPKELESSTKLVKAELSETFNQIDTAIKPDVIKTIVEKVTSFPDSFKPHPKVAKLFKNRKAMIDGDGKIDWGLAEVLAFGSLALEGKHVRLSGQDCRRGTFSHRHAVIRDYETGAELHTLNQLSDKQEFVEVINSPLSEQGVLGFEFGYSVANREALVMWEAQFGDFSNGGQIIIDQFLAASEAKWKQASGLVLLLPHGYEGMGPEHSSARPERFLQLCGDNNMQVANLTTPAQLFHILRRQLHRPYRKPLVIMTPKSLLRHPECVSAVKDFTEGYFTEVIDDQFIQDKGSVERVVFCTGKIFYELDKARRDDDNQKVAIVRVEQLYPFPEEQVDKILKEYSKAKEVLWTQEEPSNMGAWTAIRHKIKQLSTRERSFRYSGRTSAGTTAEGSSKSHNIEQQRIIEDALTVGSKPGKKRASSK</sequence>
<dbReference type="GO" id="GO:0045252">
    <property type="term" value="C:oxoglutarate dehydrogenase complex"/>
    <property type="evidence" value="ECO:0007669"/>
    <property type="project" value="TreeGrafter"/>
</dbReference>
<evidence type="ECO:0000259" key="8">
    <source>
        <dbReference type="SMART" id="SM00861"/>
    </source>
</evidence>
<dbReference type="GO" id="GO:0030976">
    <property type="term" value="F:thiamine pyrophosphate binding"/>
    <property type="evidence" value="ECO:0007669"/>
    <property type="project" value="InterPro"/>
</dbReference>
<proteinExistence type="inferred from homology"/>
<dbReference type="InterPro" id="IPR011603">
    <property type="entry name" value="2oxoglutarate_DH_E1"/>
</dbReference>
<dbReference type="Gene3D" id="3.40.50.970">
    <property type="match status" value="1"/>
</dbReference>
<dbReference type="PIRSF" id="PIRSF000157">
    <property type="entry name" value="Oxoglu_dh_E1"/>
    <property type="match status" value="1"/>
</dbReference>
<dbReference type="CDD" id="cd02016">
    <property type="entry name" value="TPP_E1_OGDC_like"/>
    <property type="match status" value="1"/>
</dbReference>
<dbReference type="RefSeq" id="WP_132314753.1">
    <property type="nucleotide sequence ID" value="NZ_FWZT01000001.1"/>
</dbReference>
<dbReference type="EC" id="1.2.4.2" evidence="4"/>
<dbReference type="Gene3D" id="3.40.50.11610">
    <property type="entry name" value="Multifunctional 2-oxoglutarate metabolism enzyme, C-terminal domain"/>
    <property type="match status" value="1"/>
</dbReference>
<dbReference type="SUPFAM" id="SSF52518">
    <property type="entry name" value="Thiamin diphosphate-binding fold (THDP-binding)"/>
    <property type="match status" value="2"/>
</dbReference>
<dbReference type="InterPro" id="IPR001017">
    <property type="entry name" value="DH_E1"/>
</dbReference>
<dbReference type="Pfam" id="PF16870">
    <property type="entry name" value="OxoGdeHyase_C"/>
    <property type="match status" value="1"/>
</dbReference>
<dbReference type="Gene3D" id="1.10.287.1150">
    <property type="entry name" value="TPP helical domain"/>
    <property type="match status" value="1"/>
</dbReference>
<dbReference type="Proteomes" id="UP000192907">
    <property type="component" value="Unassembled WGS sequence"/>
</dbReference>
<comment type="similarity">
    <text evidence="3">Belongs to the alpha-ketoglutarate dehydrogenase family.</text>
</comment>
<evidence type="ECO:0000256" key="2">
    <source>
        <dbReference type="ARBA" id="ARBA00003906"/>
    </source>
</evidence>
<dbReference type="Pfam" id="PF16078">
    <property type="entry name" value="2-oxogl_dehyd_N"/>
    <property type="match status" value="1"/>
</dbReference>
<evidence type="ECO:0000256" key="1">
    <source>
        <dbReference type="ARBA" id="ARBA00001964"/>
    </source>
</evidence>
<dbReference type="SMART" id="SM00861">
    <property type="entry name" value="Transket_pyr"/>
    <property type="match status" value="1"/>
</dbReference>
<organism evidence="9 10">
    <name type="scientific">Pseudobacteriovorax antillogorgiicola</name>
    <dbReference type="NCBI Taxonomy" id="1513793"/>
    <lineage>
        <taxon>Bacteria</taxon>
        <taxon>Pseudomonadati</taxon>
        <taxon>Bdellovibrionota</taxon>
        <taxon>Oligoflexia</taxon>
        <taxon>Oligoflexales</taxon>
        <taxon>Pseudobacteriovoracaceae</taxon>
        <taxon>Pseudobacteriovorax</taxon>
    </lineage>
</organism>
<dbReference type="NCBIfam" id="NF006914">
    <property type="entry name" value="PRK09404.1"/>
    <property type="match status" value="1"/>
</dbReference>
<gene>
    <name evidence="9" type="ORF">SAMN06296036_101112</name>
</gene>
<dbReference type="EMBL" id="FWZT01000001">
    <property type="protein sequence ID" value="SME88154.1"/>
    <property type="molecule type" value="Genomic_DNA"/>
</dbReference>
<dbReference type="InterPro" id="IPR029061">
    <property type="entry name" value="THDP-binding"/>
</dbReference>
<keyword evidence="5" id="KW-0560">Oxidoreductase</keyword>
<dbReference type="GO" id="GO:0006099">
    <property type="term" value="P:tricarboxylic acid cycle"/>
    <property type="evidence" value="ECO:0007669"/>
    <property type="project" value="TreeGrafter"/>
</dbReference>
<dbReference type="Gene3D" id="3.40.50.12470">
    <property type="match status" value="1"/>
</dbReference>
<dbReference type="InterPro" id="IPR031717">
    <property type="entry name" value="ODO-1/KGD_C"/>
</dbReference>
<evidence type="ECO:0000256" key="3">
    <source>
        <dbReference type="ARBA" id="ARBA00006936"/>
    </source>
</evidence>
<dbReference type="Pfam" id="PF02779">
    <property type="entry name" value="Transket_pyr"/>
    <property type="match status" value="1"/>
</dbReference>
<dbReference type="PANTHER" id="PTHR23152">
    <property type="entry name" value="2-OXOGLUTARATE DEHYDROGENASE"/>
    <property type="match status" value="1"/>
</dbReference>
<dbReference type="STRING" id="1513793.SAMN06296036_101112"/>
<protein>
    <recommendedName>
        <fullName evidence="4">oxoglutarate dehydrogenase (succinyl-transferring)</fullName>
        <ecNumber evidence="4">1.2.4.2</ecNumber>
    </recommendedName>
</protein>
<comment type="cofactor">
    <cofactor evidence="1">
        <name>thiamine diphosphate</name>
        <dbReference type="ChEBI" id="CHEBI:58937"/>
    </cofactor>
</comment>
<dbReference type="InterPro" id="IPR032106">
    <property type="entry name" value="2-oxogl_dehyd_N"/>
</dbReference>
<feature type="compositionally biased region" description="Basic and acidic residues" evidence="7">
    <location>
        <begin position="902"/>
        <end position="911"/>
    </location>
</feature>
<feature type="compositionally biased region" description="Polar residues" evidence="7">
    <location>
        <begin position="887"/>
        <end position="901"/>
    </location>
</feature>
<dbReference type="AlphaFoldDB" id="A0A1Y6B6Q8"/>
<dbReference type="GO" id="GO:0005829">
    <property type="term" value="C:cytosol"/>
    <property type="evidence" value="ECO:0007669"/>
    <property type="project" value="TreeGrafter"/>
</dbReference>
<feature type="region of interest" description="Disordered" evidence="7">
    <location>
        <begin position="883"/>
        <end position="928"/>
    </location>
</feature>
<accession>A0A1Y6B6Q8</accession>
<dbReference type="GO" id="GO:0004591">
    <property type="term" value="F:oxoglutarate dehydrogenase (succinyl-transferring) activity"/>
    <property type="evidence" value="ECO:0007669"/>
    <property type="project" value="UniProtKB-EC"/>
</dbReference>
<evidence type="ECO:0000256" key="7">
    <source>
        <dbReference type="SAM" id="MobiDB-lite"/>
    </source>
</evidence>
<dbReference type="InterPro" id="IPR005475">
    <property type="entry name" value="Transketolase-like_Pyr-bd"/>
</dbReference>
<evidence type="ECO:0000256" key="6">
    <source>
        <dbReference type="ARBA" id="ARBA00023052"/>
    </source>
</evidence>
<keyword evidence="10" id="KW-1185">Reference proteome</keyword>
<comment type="function">
    <text evidence="2">E1 component of the 2-oxoglutarate dehydrogenase (OGDH) complex which catalyzes the decarboxylation of 2-oxoglutarate, the first step in the conversion of 2-oxoglutarate to succinyl-CoA and CO(2).</text>
</comment>
<reference evidence="10" key="1">
    <citation type="submission" date="2017-04" db="EMBL/GenBank/DDBJ databases">
        <authorList>
            <person name="Varghese N."/>
            <person name="Submissions S."/>
        </authorList>
    </citation>
    <scope>NUCLEOTIDE SEQUENCE [LARGE SCALE GENOMIC DNA]</scope>
    <source>
        <strain evidence="10">RKEM611</strain>
    </source>
</reference>
<keyword evidence="6" id="KW-0786">Thiamine pyrophosphate</keyword>
<dbReference type="NCBIfam" id="TIGR00239">
    <property type="entry name" value="2oxo_dh_E1"/>
    <property type="match status" value="1"/>
</dbReference>
<dbReference type="NCBIfam" id="NF008907">
    <property type="entry name" value="PRK12270.1"/>
    <property type="match status" value="1"/>
</dbReference>
<evidence type="ECO:0000313" key="9">
    <source>
        <dbReference type="EMBL" id="SME88154.1"/>
    </source>
</evidence>
<dbReference type="InterPro" id="IPR042179">
    <property type="entry name" value="KGD_C_sf"/>
</dbReference>